<proteinExistence type="inferred from homology"/>
<dbReference type="PANTHER" id="PTHR12891">
    <property type="entry name" value="DNA REPAIR/TRANSCRIPTION PROTEIN MET18/MMS19"/>
    <property type="match status" value="1"/>
</dbReference>
<name>A0A7J7J315_BUGNE</name>
<evidence type="ECO:0000313" key="4">
    <source>
        <dbReference type="Proteomes" id="UP000593567"/>
    </source>
</evidence>
<organism evidence="3 4">
    <name type="scientific">Bugula neritina</name>
    <name type="common">Brown bryozoan</name>
    <name type="synonym">Sertularia neritina</name>
    <dbReference type="NCBI Taxonomy" id="10212"/>
    <lineage>
        <taxon>Eukaryota</taxon>
        <taxon>Metazoa</taxon>
        <taxon>Spiralia</taxon>
        <taxon>Lophotrochozoa</taxon>
        <taxon>Bryozoa</taxon>
        <taxon>Gymnolaemata</taxon>
        <taxon>Cheilostomatida</taxon>
        <taxon>Flustrina</taxon>
        <taxon>Buguloidea</taxon>
        <taxon>Bugulidae</taxon>
        <taxon>Bugula</taxon>
    </lineage>
</organism>
<dbReference type="GO" id="GO:0006281">
    <property type="term" value="P:DNA repair"/>
    <property type="evidence" value="ECO:0007669"/>
    <property type="project" value="UniProtKB-UniRule"/>
</dbReference>
<dbReference type="Gene3D" id="1.25.10.10">
    <property type="entry name" value="Leucine-rich Repeat Variant"/>
    <property type="match status" value="1"/>
</dbReference>
<keyword evidence="1" id="KW-0227">DNA damage</keyword>
<evidence type="ECO:0000256" key="1">
    <source>
        <dbReference type="RuleBase" id="RU367072"/>
    </source>
</evidence>
<dbReference type="GO" id="GO:0016226">
    <property type="term" value="P:iron-sulfur cluster assembly"/>
    <property type="evidence" value="ECO:0007669"/>
    <property type="project" value="UniProtKB-UniRule"/>
</dbReference>
<dbReference type="Pfam" id="PF14500">
    <property type="entry name" value="MMS19_N"/>
    <property type="match status" value="1"/>
</dbReference>
<comment type="subunit">
    <text evidence="1">Component of the CIA complex.</text>
</comment>
<keyword evidence="1" id="KW-0963">Cytoplasm</keyword>
<dbReference type="InterPro" id="IPR029240">
    <property type="entry name" value="MMS19_N"/>
</dbReference>
<keyword evidence="1" id="KW-0234">DNA repair</keyword>
<dbReference type="InterPro" id="IPR039920">
    <property type="entry name" value="MMS19"/>
</dbReference>
<dbReference type="GO" id="GO:0005819">
    <property type="term" value="C:spindle"/>
    <property type="evidence" value="ECO:0007669"/>
    <property type="project" value="UniProtKB-SubCell"/>
</dbReference>
<feature type="domain" description="MMS19 N-terminal" evidence="2">
    <location>
        <begin position="49"/>
        <end position="226"/>
    </location>
</feature>
<dbReference type="GO" id="GO:0097361">
    <property type="term" value="C:cytosolic [4Fe-4S] assembly targeting complex"/>
    <property type="evidence" value="ECO:0007669"/>
    <property type="project" value="UniProtKB-UniRule"/>
</dbReference>
<keyword evidence="1" id="KW-0206">Cytoskeleton</keyword>
<dbReference type="InterPro" id="IPR011989">
    <property type="entry name" value="ARM-like"/>
</dbReference>
<dbReference type="EMBL" id="VXIV02003159">
    <property type="protein sequence ID" value="KAF6020582.1"/>
    <property type="molecule type" value="Genomic_DNA"/>
</dbReference>
<protein>
    <recommendedName>
        <fullName evidence="1">MMS19 nucleotide excision repair protein</fullName>
    </recommendedName>
</protein>
<dbReference type="GO" id="GO:0051604">
    <property type="term" value="P:protein maturation"/>
    <property type="evidence" value="ECO:0007669"/>
    <property type="project" value="UniProtKB-UniRule"/>
</dbReference>
<dbReference type="Proteomes" id="UP000593567">
    <property type="component" value="Unassembled WGS sequence"/>
</dbReference>
<gene>
    <name evidence="3" type="ORF">EB796_021106</name>
</gene>
<dbReference type="InterPro" id="IPR016024">
    <property type="entry name" value="ARM-type_fold"/>
</dbReference>
<dbReference type="GO" id="GO:0005634">
    <property type="term" value="C:nucleus"/>
    <property type="evidence" value="ECO:0007669"/>
    <property type="project" value="UniProtKB-SubCell"/>
</dbReference>
<comment type="similarity">
    <text evidence="1">Belongs to the MET18/MMS19 family.</text>
</comment>
<dbReference type="PANTHER" id="PTHR12891:SF0">
    <property type="entry name" value="MMS19 NUCLEOTIDE EXCISION REPAIR PROTEIN HOMOLOG"/>
    <property type="match status" value="1"/>
</dbReference>
<dbReference type="OrthoDB" id="342900at2759"/>
<comment type="subcellular location">
    <subcellularLocation>
        <location evidence="1">Cytoplasm</location>
        <location evidence="1">Cytoskeleton</location>
        <location evidence="1">Spindle</location>
    </subcellularLocation>
    <subcellularLocation>
        <location evidence="1">Nucleus</location>
    </subcellularLocation>
</comment>
<evidence type="ECO:0000259" key="2">
    <source>
        <dbReference type="Pfam" id="PF14500"/>
    </source>
</evidence>
<accession>A0A7J7J315</accession>
<reference evidence="3" key="1">
    <citation type="submission" date="2020-06" db="EMBL/GenBank/DDBJ databases">
        <title>Draft genome of Bugula neritina, a colonial animal packing powerful symbionts and potential medicines.</title>
        <authorList>
            <person name="Rayko M."/>
        </authorList>
    </citation>
    <scope>NUCLEOTIDE SEQUENCE [LARGE SCALE GENOMIC DNA]</scope>
    <source>
        <strain evidence="3">Kwan_BN1</strain>
    </source>
</reference>
<dbReference type="AlphaFoldDB" id="A0A7J7J315"/>
<keyword evidence="1" id="KW-0539">Nucleus</keyword>
<comment type="function">
    <text evidence="1">Key component of the cytosolic iron-sulfur protein assembly (CIA) complex, a multiprotein complex that mediates the incorporation of iron-sulfur cluster into apoproteins specifically involved in DNA metabolism and genomic integrity. In the CIA complex, MMS19 acts as an adapter between early-acting CIA components and a subset of cellular target iron-sulfur proteins.</text>
</comment>
<keyword evidence="4" id="KW-1185">Reference proteome</keyword>
<sequence>MLDFKLILWVNKCIDLDKVKTHKWHGYLQTEATTAFNVEKSTNHVLGLVESLGPSLTSLDTKTRASAIQLLADDIRNSKGLRRNDLEPLADFFCDRIKDHHSIVPHVLTAFSTLTGRSDLPDASAVSIVQSMFQHFKKVRALSHQHRATAFQTLVNLLHHKLEVLVMLRESFTLGYIQMTLQETHPRNHLTIFGLTRIVVNNFPIGDYLKELFWVTARGLPVDSSDLPMDSSDFPMYSTRIDCCKVYKAEHFRLFTYGLSKQLVWEAAGSIIRTQELALEAISAICSCLAQSIDGVTVYTDVDRFCTLIVKECIYQLRQFANRDEDKVRSSVRVLQTLLSTNQHAANLVLADVMPVILERLNTGQQTREKCIYLEMIRDLLSSSVGNVHAHKVSALDTVIEHTRHSEEAVRNSALRCLVELADAASS</sequence>
<comment type="caution">
    <text evidence="3">The sequence shown here is derived from an EMBL/GenBank/DDBJ whole genome shotgun (WGS) entry which is preliminary data.</text>
</comment>
<evidence type="ECO:0000313" key="3">
    <source>
        <dbReference type="EMBL" id="KAF6020582.1"/>
    </source>
</evidence>
<dbReference type="SUPFAM" id="SSF48371">
    <property type="entry name" value="ARM repeat"/>
    <property type="match status" value="1"/>
</dbReference>